<evidence type="ECO:0000313" key="2">
    <source>
        <dbReference type="Proteomes" id="UP000075357"/>
    </source>
</evidence>
<keyword evidence="2" id="KW-1185">Reference proteome</keyword>
<dbReference type="STRING" id="36807.Mlaev_01269"/>
<sequence>MTPAGELEVEAGWLDGGRQIALVTWGSSGCVPTATDATVQADGALAVTLDDGPADTACTADYAPRVTLVPVPEGVVPTKDLDLVVTDAHGTRGDTDLDGVAGLVAGGATDYAPSAGWVDDDLIAVLTWGSSSCAPVVSEVSASDPKNVTVTFADQDDKPCTMDMAPRATLVSVAGLGADDDGTTITLSGADAQFATPVTVPVIG</sequence>
<reference evidence="1 2" key="1">
    <citation type="submission" date="2016-01" db="EMBL/GenBank/DDBJ databases">
        <title>Draft genome sequences of Microbacterium laevaniformans LCDC 91-0039 and the type strain of Microbacterium hominis LCDC 84-209.</title>
        <authorList>
            <person name="Bernier A.-M."/>
            <person name="Bernard K."/>
        </authorList>
    </citation>
    <scope>NUCLEOTIDE SEQUENCE [LARGE SCALE GENOMIC DNA]</scope>
    <source>
        <strain evidence="1 2">LCDC 91-0039</strain>
    </source>
</reference>
<proteinExistence type="predicted"/>
<dbReference type="Proteomes" id="UP000075357">
    <property type="component" value="Unassembled WGS sequence"/>
</dbReference>
<evidence type="ECO:0000313" key="1">
    <source>
        <dbReference type="EMBL" id="KXZ60725.1"/>
    </source>
</evidence>
<dbReference type="AlphaFoldDB" id="A0A150HFC1"/>
<gene>
    <name evidence="1" type="ORF">Mlaev_01269</name>
</gene>
<organism evidence="1 2">
    <name type="scientific">Microbacterium laevaniformans</name>
    <dbReference type="NCBI Taxonomy" id="36807"/>
    <lineage>
        <taxon>Bacteria</taxon>
        <taxon>Bacillati</taxon>
        <taxon>Actinomycetota</taxon>
        <taxon>Actinomycetes</taxon>
        <taxon>Micrococcales</taxon>
        <taxon>Microbacteriaceae</taxon>
        <taxon>Microbacterium</taxon>
    </lineage>
</organism>
<comment type="caution">
    <text evidence="1">The sequence shown here is derived from an EMBL/GenBank/DDBJ whole genome shotgun (WGS) entry which is preliminary data.</text>
</comment>
<name>A0A150HFC1_9MICO</name>
<protein>
    <submittedName>
        <fullName evidence="1">Uncharacterized protein</fullName>
    </submittedName>
</protein>
<dbReference type="PATRIC" id="fig|36807.3.peg.1292"/>
<dbReference type="EMBL" id="LRAD01000027">
    <property type="protein sequence ID" value="KXZ60725.1"/>
    <property type="molecule type" value="Genomic_DNA"/>
</dbReference>
<dbReference type="RefSeq" id="WP_061682781.1">
    <property type="nucleotide sequence ID" value="NZ_BAABEE010000001.1"/>
</dbReference>
<accession>A0A150HFC1</accession>